<sequence>MLKEAQTRGETPQQTLKRILELYFGYGEEEEKEVLRRLRDLGYA</sequence>
<reference evidence="1 2" key="1">
    <citation type="journal article" date="2011" name="J. Bacteriol.">
        <title>Complete genome sequence of the thermoacidophilic crenarchaeon Thermoproteus uzoniensis 768-20.</title>
        <authorList>
            <person name="Mardanov A.V."/>
            <person name="Gumerov V.M."/>
            <person name="Beletsky A.V."/>
            <person name="Prokofeva M.I."/>
            <person name="Bonch-Osmolovskaya E.A."/>
            <person name="Ravin N.V."/>
            <person name="Skryabin K.G."/>
        </authorList>
    </citation>
    <scope>NUCLEOTIDE SEQUENCE [LARGE SCALE GENOMIC DNA]</scope>
    <source>
        <strain evidence="1 2">768-20</strain>
    </source>
</reference>
<dbReference type="AlphaFoldDB" id="F2L0N4"/>
<evidence type="ECO:0000313" key="1">
    <source>
        <dbReference type="EMBL" id="AEA11513.1"/>
    </source>
</evidence>
<evidence type="ECO:0000313" key="2">
    <source>
        <dbReference type="Proteomes" id="UP000008138"/>
    </source>
</evidence>
<dbReference type="EMBL" id="CP002590">
    <property type="protein sequence ID" value="AEA11513.1"/>
    <property type="molecule type" value="Genomic_DNA"/>
</dbReference>
<dbReference type="Proteomes" id="UP000008138">
    <property type="component" value="Chromosome"/>
</dbReference>
<accession>F2L0N4</accession>
<keyword evidence="2" id="KW-1185">Reference proteome</keyword>
<dbReference type="HOGENOM" id="CLU_212439_0_0_2"/>
<organism evidence="1 2">
    <name type="scientific">Thermoproteus uzoniensis (strain 768-20)</name>
    <dbReference type="NCBI Taxonomy" id="999630"/>
    <lineage>
        <taxon>Archaea</taxon>
        <taxon>Thermoproteota</taxon>
        <taxon>Thermoprotei</taxon>
        <taxon>Thermoproteales</taxon>
        <taxon>Thermoproteaceae</taxon>
        <taxon>Thermoproteus</taxon>
    </lineage>
</organism>
<reference key="2">
    <citation type="submission" date="2011-03" db="EMBL/GenBank/DDBJ databases">
        <title>Complete genome sequence of the thermoacidophilic crenarchaeon Thermoproteus uzoniensis 768-20.</title>
        <authorList>
            <person name="Mardanov A.V."/>
            <person name="Gumerov V.M."/>
            <person name="Beletsky A.V."/>
            <person name="Prokofeva M.I."/>
            <person name="Bonch-Osmolovskaya E.A."/>
            <person name="Ravin N.V."/>
            <person name="Skryabin K.G."/>
        </authorList>
    </citation>
    <scope>NUCLEOTIDE SEQUENCE</scope>
    <source>
        <strain>768-20</strain>
    </source>
</reference>
<dbReference type="KEGG" id="tuz:TUZN_0006"/>
<proteinExistence type="predicted"/>
<name>F2L0N4_THEU7</name>
<gene>
    <name evidence="1" type="ordered locus">TUZN_0006</name>
</gene>
<protein>
    <submittedName>
        <fullName evidence="1">Uncharacterized protein</fullName>
    </submittedName>
</protein>